<name>A0A163Z1W0_9BACI</name>
<accession>A0A163Z1W0</accession>
<reference evidence="3 4" key="1">
    <citation type="submission" date="2016-10" db="EMBL/GenBank/DDBJ databases">
        <title>The whole genome sequencing and assembly of Aeribacillus pallidus KCTC3564 strain.</title>
        <authorList>
            <person name="Lee Y.-J."/>
            <person name="Park M.-K."/>
            <person name="Yi H."/>
            <person name="Bahn Y.-S."/>
            <person name="Kim J.F."/>
            <person name="Lee D.-W."/>
        </authorList>
    </citation>
    <scope>NUCLEOTIDE SEQUENCE [LARGE SCALE GENOMIC DNA]</scope>
    <source>
        <strain evidence="3 4">KCTC3564</strain>
    </source>
</reference>
<evidence type="ECO:0008006" key="5">
    <source>
        <dbReference type="Google" id="ProtNLM"/>
    </source>
</evidence>
<feature type="region of interest" description="Disordered" evidence="1">
    <location>
        <begin position="156"/>
        <end position="199"/>
    </location>
</feature>
<accession>A0A223E6S7</accession>
<dbReference type="GO" id="GO:0030435">
    <property type="term" value="P:sporulation resulting in formation of a cellular spore"/>
    <property type="evidence" value="ECO:0007669"/>
    <property type="project" value="InterPro"/>
</dbReference>
<evidence type="ECO:0000256" key="1">
    <source>
        <dbReference type="SAM" id="MobiDB-lite"/>
    </source>
</evidence>
<evidence type="ECO:0000256" key="2">
    <source>
        <dbReference type="SAM" id="SignalP"/>
    </source>
</evidence>
<dbReference type="NCBIfam" id="TIGR02898">
    <property type="entry name" value="spore_YhcN_YlaJ"/>
    <property type="match status" value="1"/>
</dbReference>
<evidence type="ECO:0000313" key="4">
    <source>
        <dbReference type="Proteomes" id="UP000214606"/>
    </source>
</evidence>
<dbReference type="Pfam" id="PF09580">
    <property type="entry name" value="Spore_YhcN_YlaJ"/>
    <property type="match status" value="1"/>
</dbReference>
<feature type="signal peptide" evidence="2">
    <location>
        <begin position="1"/>
        <end position="24"/>
    </location>
</feature>
<dbReference type="Proteomes" id="UP000214606">
    <property type="component" value="Chromosome"/>
</dbReference>
<organism evidence="3 4">
    <name type="scientific">Aeribacillus pallidus</name>
    <dbReference type="NCBI Taxonomy" id="33936"/>
    <lineage>
        <taxon>Bacteria</taxon>
        <taxon>Bacillati</taxon>
        <taxon>Bacillota</taxon>
        <taxon>Bacilli</taxon>
        <taxon>Bacillales</taxon>
        <taxon>Bacillaceae</taxon>
        <taxon>Aeribacillus</taxon>
    </lineage>
</organism>
<dbReference type="AlphaFoldDB" id="A0A163Z1W0"/>
<sequence>MRSFLMFILLVGLYLNGCSTNENAREENRGENYSRTITVKDSVRENVDRKSGQEIARRLAKIAENVPDVNDATAVVLGNYAVVGIDVDKKLDRSKVESIKYSVAESLKNDPYGAYAVVIADPDTNERIRQIGEEIQNGRPIGGILDELAQIVGRLMPDLPGDATDNQQKQPMNEKDQLPKSKNQELNKEQRDQSNQKQQ</sequence>
<keyword evidence="2" id="KW-0732">Signal</keyword>
<gene>
    <name evidence="3" type="ORF">AP3564_12725</name>
</gene>
<dbReference type="EMBL" id="CP017703">
    <property type="protein sequence ID" value="ASS90968.1"/>
    <property type="molecule type" value="Genomic_DNA"/>
</dbReference>
<evidence type="ECO:0000313" key="3">
    <source>
        <dbReference type="EMBL" id="ASS90968.1"/>
    </source>
</evidence>
<feature type="chain" id="PRO_5030022365" description="YhcN/YlaJ family sporulation lipoprotein" evidence="2">
    <location>
        <begin position="25"/>
        <end position="199"/>
    </location>
</feature>
<feature type="compositionally biased region" description="Basic and acidic residues" evidence="1">
    <location>
        <begin position="172"/>
        <end position="199"/>
    </location>
</feature>
<dbReference type="KEGG" id="apak:AP3564_12725"/>
<protein>
    <recommendedName>
        <fullName evidence="5">YhcN/YlaJ family sporulation lipoprotein</fullName>
    </recommendedName>
</protein>
<dbReference type="InterPro" id="IPR014247">
    <property type="entry name" value="Spore_lipoprot_YhcN/YlaJ"/>
</dbReference>
<proteinExistence type="predicted"/>
<dbReference type="InterPro" id="IPR019076">
    <property type="entry name" value="Spore_lipoprot_YhcN/YlaJ-like"/>
</dbReference>
<dbReference type="RefSeq" id="WP_066250243.1">
    <property type="nucleotide sequence ID" value="NZ_CP017703.1"/>
</dbReference>